<evidence type="ECO:0000313" key="2">
    <source>
        <dbReference type="Proteomes" id="UP000774617"/>
    </source>
</evidence>
<dbReference type="Proteomes" id="UP000774617">
    <property type="component" value="Unassembled WGS sequence"/>
</dbReference>
<protein>
    <submittedName>
        <fullName evidence="1">Uncharacterized protein</fullName>
    </submittedName>
</protein>
<name>A0ABQ8FPE8_9PEZI</name>
<reference evidence="1 2" key="1">
    <citation type="journal article" date="2021" name="Nat. Commun.">
        <title>Genetic determinants of endophytism in the Arabidopsis root mycobiome.</title>
        <authorList>
            <person name="Mesny F."/>
            <person name="Miyauchi S."/>
            <person name="Thiergart T."/>
            <person name="Pickel B."/>
            <person name="Atanasova L."/>
            <person name="Karlsson M."/>
            <person name="Huettel B."/>
            <person name="Barry K.W."/>
            <person name="Haridas S."/>
            <person name="Chen C."/>
            <person name="Bauer D."/>
            <person name="Andreopoulos W."/>
            <person name="Pangilinan J."/>
            <person name="LaButti K."/>
            <person name="Riley R."/>
            <person name="Lipzen A."/>
            <person name="Clum A."/>
            <person name="Drula E."/>
            <person name="Henrissat B."/>
            <person name="Kohler A."/>
            <person name="Grigoriev I.V."/>
            <person name="Martin F.M."/>
            <person name="Hacquard S."/>
        </authorList>
    </citation>
    <scope>NUCLEOTIDE SEQUENCE [LARGE SCALE GENOMIC DNA]</scope>
    <source>
        <strain evidence="1 2">MPI-SDFR-AT-0080</strain>
    </source>
</reference>
<accession>A0ABQ8FPE8</accession>
<dbReference type="EMBL" id="JAGTJR010000136">
    <property type="protein sequence ID" value="KAH7002688.1"/>
    <property type="molecule type" value="Genomic_DNA"/>
</dbReference>
<sequence>MGRFNYGYVSGELQIRLDKFRQAVIKLCTTLSILADLELKGSEYCADIAAILANCCDYPIGLDLNTLKDKKCSLSTTIVALYFLNGELFKTVPQGALIDTAKHTEPLIIKPMAQFLRGLSLDLEVPGPVYELSFMKYLRFSKVELTPAGI</sequence>
<gene>
    <name evidence="1" type="ORF">B0J12DRAFT_706295</name>
</gene>
<keyword evidence="2" id="KW-1185">Reference proteome</keyword>
<organism evidence="1 2">
    <name type="scientific">Macrophomina phaseolina</name>
    <dbReference type="NCBI Taxonomy" id="35725"/>
    <lineage>
        <taxon>Eukaryota</taxon>
        <taxon>Fungi</taxon>
        <taxon>Dikarya</taxon>
        <taxon>Ascomycota</taxon>
        <taxon>Pezizomycotina</taxon>
        <taxon>Dothideomycetes</taxon>
        <taxon>Dothideomycetes incertae sedis</taxon>
        <taxon>Botryosphaeriales</taxon>
        <taxon>Botryosphaeriaceae</taxon>
        <taxon>Macrophomina</taxon>
    </lineage>
</organism>
<proteinExistence type="predicted"/>
<comment type="caution">
    <text evidence="1">The sequence shown here is derived from an EMBL/GenBank/DDBJ whole genome shotgun (WGS) entry which is preliminary data.</text>
</comment>
<evidence type="ECO:0000313" key="1">
    <source>
        <dbReference type="EMBL" id="KAH7002688.1"/>
    </source>
</evidence>